<dbReference type="SMART" id="SM00827">
    <property type="entry name" value="PKS_AT"/>
    <property type="match status" value="1"/>
</dbReference>
<dbReference type="InterPro" id="IPR020841">
    <property type="entry name" value="PKS_Beta-ketoAc_synthase_dom"/>
</dbReference>
<dbReference type="GO" id="GO:0016787">
    <property type="term" value="F:hydrolase activity"/>
    <property type="evidence" value="ECO:0007669"/>
    <property type="project" value="UniProtKB-KW"/>
</dbReference>
<keyword evidence="3" id="KW-1185">Reference proteome</keyword>
<dbReference type="InterPro" id="IPR020843">
    <property type="entry name" value="ER"/>
</dbReference>
<dbReference type="InterPro" id="IPR050091">
    <property type="entry name" value="PKS_NRPS_Biosynth_Enz"/>
</dbReference>
<dbReference type="CDD" id="cd05195">
    <property type="entry name" value="enoyl_red"/>
    <property type="match status" value="1"/>
</dbReference>
<dbReference type="InterPro" id="IPR001227">
    <property type="entry name" value="Ac_transferase_dom_sf"/>
</dbReference>
<dbReference type="Gene3D" id="3.40.50.720">
    <property type="entry name" value="NAD(P)-binding Rossmann-like Domain"/>
    <property type="match status" value="1"/>
</dbReference>
<dbReference type="InterPro" id="IPR016039">
    <property type="entry name" value="Thiolase-like"/>
</dbReference>
<proteinExistence type="predicted"/>
<keyword evidence="2" id="KW-0378">Hydrolase</keyword>
<protein>
    <submittedName>
        <fullName evidence="2">Acyl transferase/acyl hydrolase/lysophospholipase,Ketoacyl-synthetase, C</fullName>
    </submittedName>
</protein>
<dbReference type="Gene3D" id="3.10.129.110">
    <property type="entry name" value="Polyketide synthase dehydratase"/>
    <property type="match status" value="1"/>
</dbReference>
<name>A0A5E4MAT7_9HEMI</name>
<dbReference type="GO" id="GO:0004312">
    <property type="term" value="F:fatty acid synthase activity"/>
    <property type="evidence" value="ECO:0007669"/>
    <property type="project" value="UniProtKB-EC"/>
</dbReference>
<dbReference type="GO" id="GO:0016491">
    <property type="term" value="F:oxidoreductase activity"/>
    <property type="evidence" value="ECO:0007669"/>
    <property type="project" value="UniProtKB-KW"/>
</dbReference>
<dbReference type="SUPFAM" id="SSF53901">
    <property type="entry name" value="Thiolase-like"/>
    <property type="match status" value="1"/>
</dbReference>
<dbReference type="InterPro" id="IPR016036">
    <property type="entry name" value="Malonyl_transacylase_ACP-bd"/>
</dbReference>
<dbReference type="InterPro" id="IPR032821">
    <property type="entry name" value="PKS_assoc"/>
</dbReference>
<gene>
    <name evidence="2" type="ORF">CINCED_3A009805</name>
</gene>
<dbReference type="Pfam" id="PF02801">
    <property type="entry name" value="Ketoacyl-synt_C"/>
    <property type="match status" value="1"/>
</dbReference>
<dbReference type="InterPro" id="IPR014030">
    <property type="entry name" value="Ketoacyl_synth_N"/>
</dbReference>
<dbReference type="InterPro" id="IPR029058">
    <property type="entry name" value="AB_hydrolase_fold"/>
</dbReference>
<dbReference type="SMART" id="SM00829">
    <property type="entry name" value="PKS_ER"/>
    <property type="match status" value="1"/>
</dbReference>
<evidence type="ECO:0000313" key="3">
    <source>
        <dbReference type="Proteomes" id="UP000325440"/>
    </source>
</evidence>
<dbReference type="InterPro" id="IPR014043">
    <property type="entry name" value="Acyl_transferase_dom"/>
</dbReference>
<dbReference type="Gene3D" id="3.40.47.10">
    <property type="match status" value="1"/>
</dbReference>
<dbReference type="Pfam" id="PF00698">
    <property type="entry name" value="Acyl_transf_1"/>
    <property type="match status" value="1"/>
</dbReference>
<dbReference type="PANTHER" id="PTHR43775">
    <property type="entry name" value="FATTY ACID SYNTHASE"/>
    <property type="match status" value="1"/>
</dbReference>
<dbReference type="Pfam" id="PF16197">
    <property type="entry name" value="KAsynt_C_assoc"/>
    <property type="match status" value="1"/>
</dbReference>
<dbReference type="Gene3D" id="3.30.70.3290">
    <property type="match status" value="1"/>
</dbReference>
<dbReference type="PROSITE" id="PS52004">
    <property type="entry name" value="KS3_2"/>
    <property type="match status" value="1"/>
</dbReference>
<dbReference type="OrthoDB" id="329835at2759"/>
<feature type="domain" description="Ketosynthase family 3 (KS3)" evidence="1">
    <location>
        <begin position="5"/>
        <end position="409"/>
    </location>
</feature>
<dbReference type="UniPathway" id="UPA00094"/>
<dbReference type="InterPro" id="IPR014031">
    <property type="entry name" value="Ketoacyl_synth_C"/>
</dbReference>
<dbReference type="SUPFAM" id="SSF53474">
    <property type="entry name" value="alpha/beta-Hydrolases"/>
    <property type="match status" value="1"/>
</dbReference>
<organism evidence="2 3">
    <name type="scientific">Cinara cedri</name>
    <dbReference type="NCBI Taxonomy" id="506608"/>
    <lineage>
        <taxon>Eukaryota</taxon>
        <taxon>Metazoa</taxon>
        <taxon>Ecdysozoa</taxon>
        <taxon>Arthropoda</taxon>
        <taxon>Hexapoda</taxon>
        <taxon>Insecta</taxon>
        <taxon>Pterygota</taxon>
        <taxon>Neoptera</taxon>
        <taxon>Paraneoptera</taxon>
        <taxon>Hemiptera</taxon>
        <taxon>Sternorrhyncha</taxon>
        <taxon>Aphidomorpha</taxon>
        <taxon>Aphidoidea</taxon>
        <taxon>Aphididae</taxon>
        <taxon>Lachninae</taxon>
        <taxon>Cinara</taxon>
    </lineage>
</organism>
<dbReference type="InterPro" id="IPR042104">
    <property type="entry name" value="PKS_dehydratase_sf"/>
</dbReference>
<dbReference type="InterPro" id="IPR016035">
    <property type="entry name" value="Acyl_Trfase/lysoPLipase"/>
</dbReference>
<dbReference type="EMBL" id="CABPRJ010000489">
    <property type="protein sequence ID" value="VVC29213.1"/>
    <property type="molecule type" value="Genomic_DNA"/>
</dbReference>
<dbReference type="Gene3D" id="3.40.50.1820">
    <property type="entry name" value="alpha/beta hydrolase"/>
    <property type="match status" value="1"/>
</dbReference>
<dbReference type="Proteomes" id="UP000325440">
    <property type="component" value="Unassembled WGS sequence"/>
</dbReference>
<dbReference type="Gene3D" id="3.90.180.10">
    <property type="entry name" value="Medium-chain alcohol dehydrogenases, catalytic domain"/>
    <property type="match status" value="1"/>
</dbReference>
<dbReference type="SUPFAM" id="SSF51735">
    <property type="entry name" value="NAD(P)-binding Rossmann-fold domains"/>
    <property type="match status" value="1"/>
</dbReference>
<dbReference type="CDD" id="cd00833">
    <property type="entry name" value="PKS"/>
    <property type="match status" value="1"/>
</dbReference>
<evidence type="ECO:0000313" key="2">
    <source>
        <dbReference type="EMBL" id="VVC29213.1"/>
    </source>
</evidence>
<dbReference type="SMART" id="SM00825">
    <property type="entry name" value="PKS_KS"/>
    <property type="match status" value="1"/>
</dbReference>
<evidence type="ECO:0000259" key="1">
    <source>
        <dbReference type="PROSITE" id="PS52004"/>
    </source>
</evidence>
<dbReference type="GO" id="GO:0006633">
    <property type="term" value="P:fatty acid biosynthetic process"/>
    <property type="evidence" value="ECO:0007669"/>
    <property type="project" value="UniProtKB-UniPathway"/>
</dbReference>
<dbReference type="PANTHER" id="PTHR43775:SF23">
    <property type="entry name" value="FATTY ACID SYNTHASE 3"/>
    <property type="match status" value="1"/>
</dbReference>
<accession>A0A5E4MAT7</accession>
<keyword evidence="2" id="KW-0808">Transferase</keyword>
<reference evidence="2 3" key="1">
    <citation type="submission" date="2019-08" db="EMBL/GenBank/DDBJ databases">
        <authorList>
            <person name="Alioto T."/>
            <person name="Alioto T."/>
            <person name="Gomez Garrido J."/>
        </authorList>
    </citation>
    <scope>NUCLEOTIDE SEQUENCE [LARGE SCALE GENOMIC DNA]</scope>
</reference>
<dbReference type="SUPFAM" id="SSF52151">
    <property type="entry name" value="FabD/lysophospholipase-like"/>
    <property type="match status" value="1"/>
</dbReference>
<dbReference type="Pfam" id="PF00109">
    <property type="entry name" value="ketoacyl-synt"/>
    <property type="match status" value="1"/>
</dbReference>
<dbReference type="Gene3D" id="3.40.366.10">
    <property type="entry name" value="Malonyl-Coenzyme A Acyl Carrier Protein, domain 2"/>
    <property type="match status" value="1"/>
</dbReference>
<sequence length="2221" mass="249858">MTEKKAEVVISGIGGVFPECENLDEFKAFLFGKGNAITSDSRRWIPGLLGTPHGVGKLRNPEKFDYVFFGMHRKMAESLDALTRLCLERSVEAIVDAGLNPADLSGTNTAVFMNSCISESEFFEVLDTHQKGFGLLGHNRAMQANRLSYSLNLNGPSYTTDSTWIGGSQSLMRAKKMIEDGVINAAIVGSCNLCLNPNISLQYEGLGRLNNTNETRSFSVDANGTNRAESCVSLFLQKSTEAKRSYGTLLSAISIFGETKDYFCHYSDNLYKEVLLKSYKEAGVDPAKVAFVEAEGLGIKKIDAMELNVLSEVFCTPNRKEPLKIGSVKSNVGHCEAASSLVSLAKVLIILDSGYIPPNINYLGPNPDCPALLSGKLKVVTEKTPLEGDTVGISAFGLCNSFSHLILKQNNKSKKKIYEKGEMFDDGLARLILVSGRNEDGVKKLLKHIKNTRMDEEFAALLQSVFYKSMTTHYSRSFCVLPDKNEGIEEQISYLPAVIKRPIWFIFSGMGSQWNCMGKQLLTIPIFADSIQKCETILKPKGVDLIEILTSEDPKLFDNILNSFVGIAAIQIGLVDVLKSIDILPDGIIGHSVGELGCAYADGCFTAEQMILAAHARGRASIETKLINGMMAAIGLGYNDIKNRLPHDVEVACHNASDSSTLSGPADSVISFVQQLKSEGVFAKAVNVSNIAYHSQYIKPAAPTLLQYLKEVIPESKPRSSKWISSSIPESEWDSELAKTSSPEYHTNNLLGQVLFEEASRHIPEDAITIEIAPHGLLQAILKRSLPSKVTKIPLTNRTSKDSVRFLLNAFGKMYMNGMNPNIEAFYPLINYPVSRETQALHSLLPWDHTENWKLKSMVQSGIKVPGETRFTISLDNENNLFNYKINGRHIIPISYFLIRVWKLFLNIKNEFNFDGLIAFQDLNFYKNIEIMANDSLEFYSLIQCGSGYFEVCLGEQLIFSGKIYQPDLIDMTVMSPKMKYPSTVVSDIPHSSITKHDLYTLMEHHGYELGEKFMTVTNIDLYFEEYQGNIKWSDNWLFFMNGIFTFLIHKSMENNNSPAEITSIRQICIDPSKFQDLIGKDVPIHYNFKTNEIKGEGLYILHPEIKPMTIRSLNPFKLRLEEEWFINLSSPNFNNEVNFINNCLQIIFGSIKYQLNQKMLNNFHIYYSEKEQTMFKYLTLVKQIFDNQIGIQHSIVSLDSSTPENFLNKVQNVVLITKGQIENVIKTLKNKKKVNLLVLSDEQIFSNKEWTVIMQQKFNGHYLALIKKIREKSIINLQVDNFINFQNIHNEINILLTECKKSKSYLYICSKVIPFVKLTSFVEEILIKNSSKLIKFVFILDKCDLDFNVHNELYAEQLRKNVFLNIYKDGKWGTIARNIVENSNSITPIDNNHENPKNFQMNSVILDGFKVKYLGINFQDITVNNVINNELGHLEYSGLTADGKMIMGIVPFEKNTSKKISPDPYLMWVIPPDWSLEDAATVPLPYALAYYIFNVLTTTNDKLTLSTILIHAGFNAFGQAAIAIGLQEGYDIYTTVENADQARLLRKRFPSLPEKRIFSYKNSDFEVQVMLATKGKGVSMILNCLSGSEFYASVRSLSTMGKFFQLTRSDMIKKNKLGMFIFLKVIAFYGVSLDRLLGQDCNIKLRVQKDVQKGIELGIVKPFDRHVLTGTCTGEQAIKALNLSSQGIESKRVVLSLEGEKTLVKSVIDTGYEKYKCYSNRVYLIVGSKYSTWIDLAEWLTVRGAQKIVVALKKYAMSTIASRRLNLLMARYQNTMVQIVSDSYLNSKEDSIQLLKETTTTTPLGGILFATLSDDKNKIYNIKNAFENLQSLKNSKPWFVCIMSGGDEIFAELRANGVCPNAINLSWSSMETEPTFSNILPSLDKVLVNINTISSSTIICTEYNKRIIVTRESYSKIVAELPKSIEELNVLADTLEDEPEFVEVFTKSPRFADNMEGLPVFVVPGFQPGKIKRLYENIIYPTFEARLPETIDSIESIATILVQKLKTITKCKMVSLIGISWGGAVCIAMAQILEAEDIAVSLTLLEGLPNVFQEWTTSLNQYGNINAKLIWNYFQISNTVAKKLVTKSGWTTELPKVLSSNGVTTDSDKTLKALNSIRSKLNTILALKPFTNKVLTKVMVINRNINVEKSSINGLMDYCIHVPGVYNSDEIDFEEMLVEKKVIQIINRNILHYHPDSMDTPIKELYIRSSRETIGYVIVL</sequence>
<dbReference type="SUPFAM" id="SSF55048">
    <property type="entry name" value="Probable ACP-binding domain of malonyl-CoA ACP transacylase"/>
    <property type="match status" value="1"/>
</dbReference>
<dbReference type="InterPro" id="IPR036291">
    <property type="entry name" value="NAD(P)-bd_dom_sf"/>
</dbReference>